<sequence length="208" mass="24231">MEIILKYFSDLTQQQLKHFAQLQPIYYDWNEKINVISRKDMDNFYERHVLHSLSIAKVIHFQTGTRVVDVGTGGGFPAIPLAIFFPEVKFHLIDSIGKKIKVVSEVIRHLGLTNATCEQIRSEDLKNKYDFVVSRAVAEVSTFYQQTKHLLKKEGHNELSNGFLMLKGGDLLEEFANVKGYFKFYALKDFFEEEFFETKKIAYLKFML</sequence>
<dbReference type="AlphaFoldDB" id="A0A1I2HU09"/>
<dbReference type="Gene3D" id="3.40.50.150">
    <property type="entry name" value="Vaccinia Virus protein VP39"/>
    <property type="match status" value="1"/>
</dbReference>
<dbReference type="EC" id="2.1.1.-" evidence="6"/>
<keyword evidence="8" id="KW-1185">Reference proteome</keyword>
<protein>
    <recommendedName>
        <fullName evidence="6">Ribosomal RNA small subunit methyltransferase G</fullName>
        <ecNumber evidence="6">2.1.1.-</ecNumber>
    </recommendedName>
    <alternativeName>
        <fullName evidence="6">16S rRNA 7-methylguanosine methyltransferase</fullName>
        <shortName evidence="6">16S rRNA m7G methyltransferase</shortName>
    </alternativeName>
</protein>
<dbReference type="PANTHER" id="PTHR31760:SF0">
    <property type="entry name" value="S-ADENOSYL-L-METHIONINE-DEPENDENT METHYLTRANSFERASES SUPERFAMILY PROTEIN"/>
    <property type="match status" value="1"/>
</dbReference>
<feature type="binding site" evidence="6">
    <location>
        <position position="71"/>
    </location>
    <ligand>
        <name>S-adenosyl-L-methionine</name>
        <dbReference type="ChEBI" id="CHEBI:59789"/>
    </ligand>
</feature>
<dbReference type="PANTHER" id="PTHR31760">
    <property type="entry name" value="S-ADENOSYL-L-METHIONINE-DEPENDENT METHYLTRANSFERASES SUPERFAMILY PROTEIN"/>
    <property type="match status" value="1"/>
</dbReference>
<dbReference type="OrthoDB" id="9808773at2"/>
<keyword evidence="5 6" id="KW-0949">S-adenosyl-L-methionine</keyword>
<evidence type="ECO:0000256" key="5">
    <source>
        <dbReference type="ARBA" id="ARBA00022691"/>
    </source>
</evidence>
<dbReference type="PIRSF" id="PIRSF003078">
    <property type="entry name" value="GidB"/>
    <property type="match status" value="1"/>
</dbReference>
<comment type="function">
    <text evidence="6">Specifically methylates the N7 position of a guanine in 16S rRNA.</text>
</comment>
<evidence type="ECO:0000256" key="4">
    <source>
        <dbReference type="ARBA" id="ARBA00022679"/>
    </source>
</evidence>
<evidence type="ECO:0000256" key="1">
    <source>
        <dbReference type="ARBA" id="ARBA00022490"/>
    </source>
</evidence>
<proteinExistence type="inferred from homology"/>
<evidence type="ECO:0000313" key="8">
    <source>
        <dbReference type="Proteomes" id="UP000199513"/>
    </source>
</evidence>
<comment type="similarity">
    <text evidence="6">Belongs to the methyltransferase superfamily. RNA methyltransferase RsmG family.</text>
</comment>
<evidence type="ECO:0000313" key="7">
    <source>
        <dbReference type="EMBL" id="SFF33118.1"/>
    </source>
</evidence>
<dbReference type="InterPro" id="IPR003682">
    <property type="entry name" value="rRNA_ssu_MeTfrase_G"/>
</dbReference>
<dbReference type="RefSeq" id="WP_091547939.1">
    <property type="nucleotide sequence ID" value="NZ_FONY01000026.1"/>
</dbReference>
<gene>
    <name evidence="6" type="primary">rsmG</name>
    <name evidence="7" type="ORF">SAMN04488541_102640</name>
</gene>
<comment type="subcellular location">
    <subcellularLocation>
        <location evidence="6">Cytoplasm</location>
    </subcellularLocation>
</comment>
<feature type="binding site" evidence="6">
    <location>
        <begin position="122"/>
        <end position="123"/>
    </location>
    <ligand>
        <name>S-adenosyl-L-methionine</name>
        <dbReference type="ChEBI" id="CHEBI:59789"/>
    </ligand>
</feature>
<dbReference type="Pfam" id="PF02527">
    <property type="entry name" value="GidB"/>
    <property type="match status" value="1"/>
</dbReference>
<dbReference type="GO" id="GO:0070043">
    <property type="term" value="F:rRNA (guanine-N7-)-methyltransferase activity"/>
    <property type="evidence" value="ECO:0007669"/>
    <property type="project" value="UniProtKB-UniRule"/>
</dbReference>
<dbReference type="SUPFAM" id="SSF53335">
    <property type="entry name" value="S-adenosyl-L-methionine-dependent methyltransferases"/>
    <property type="match status" value="1"/>
</dbReference>
<organism evidence="7 8">
    <name type="scientific">Thermoflexibacter ruber</name>
    <dbReference type="NCBI Taxonomy" id="1003"/>
    <lineage>
        <taxon>Bacteria</taxon>
        <taxon>Pseudomonadati</taxon>
        <taxon>Bacteroidota</taxon>
        <taxon>Cytophagia</taxon>
        <taxon>Cytophagales</taxon>
        <taxon>Thermoflexibacteraceae</taxon>
        <taxon>Thermoflexibacter</taxon>
    </lineage>
</organism>
<evidence type="ECO:0000256" key="3">
    <source>
        <dbReference type="ARBA" id="ARBA00022603"/>
    </source>
</evidence>
<evidence type="ECO:0000256" key="2">
    <source>
        <dbReference type="ARBA" id="ARBA00022552"/>
    </source>
</evidence>
<feature type="binding site" evidence="6">
    <location>
        <position position="135"/>
    </location>
    <ligand>
        <name>S-adenosyl-L-methionine</name>
        <dbReference type="ChEBI" id="CHEBI:59789"/>
    </ligand>
</feature>
<name>A0A1I2HU09_9BACT</name>
<dbReference type="EMBL" id="FONY01000026">
    <property type="protein sequence ID" value="SFF33118.1"/>
    <property type="molecule type" value="Genomic_DNA"/>
</dbReference>
<keyword evidence="2 6" id="KW-0698">rRNA processing</keyword>
<comment type="caution">
    <text evidence="6">Lacks conserved residue(s) required for the propagation of feature annotation.</text>
</comment>
<keyword evidence="3 6" id="KW-0489">Methyltransferase</keyword>
<dbReference type="HAMAP" id="MF_00074">
    <property type="entry name" value="16SrRNA_methyltr_G"/>
    <property type="match status" value="1"/>
</dbReference>
<reference evidence="7 8" key="1">
    <citation type="submission" date="2016-10" db="EMBL/GenBank/DDBJ databases">
        <authorList>
            <person name="de Groot N.N."/>
        </authorList>
    </citation>
    <scope>NUCLEOTIDE SEQUENCE [LARGE SCALE GENOMIC DNA]</scope>
    <source>
        <strain>GEY</strain>
        <strain evidence="8">DSM 9560</strain>
    </source>
</reference>
<keyword evidence="1 6" id="KW-0963">Cytoplasm</keyword>
<keyword evidence="4 6" id="KW-0808">Transferase</keyword>
<feature type="binding site" evidence="6">
    <location>
        <position position="76"/>
    </location>
    <ligand>
        <name>S-adenosyl-L-methionine</name>
        <dbReference type="ChEBI" id="CHEBI:59789"/>
    </ligand>
</feature>
<dbReference type="STRING" id="1003.SAMN04488541_102640"/>
<dbReference type="InterPro" id="IPR029063">
    <property type="entry name" value="SAM-dependent_MTases_sf"/>
</dbReference>
<dbReference type="Proteomes" id="UP000199513">
    <property type="component" value="Unassembled WGS sequence"/>
</dbReference>
<evidence type="ECO:0000256" key="6">
    <source>
        <dbReference type="HAMAP-Rule" id="MF_00074"/>
    </source>
</evidence>
<dbReference type="NCBIfam" id="TIGR00138">
    <property type="entry name" value="rsmG_gidB"/>
    <property type="match status" value="1"/>
</dbReference>
<dbReference type="GO" id="GO:0005829">
    <property type="term" value="C:cytosol"/>
    <property type="evidence" value="ECO:0007669"/>
    <property type="project" value="TreeGrafter"/>
</dbReference>
<accession>A0A1I2HU09</accession>